<accession>A0A9W8JBI5</accession>
<dbReference type="SUPFAM" id="SSF54427">
    <property type="entry name" value="NTF2-like"/>
    <property type="match status" value="1"/>
</dbReference>
<sequence length="168" mass="18669">MRLSILTILSIVSGLVVASPSSVEKPTKPLIPGQKCDPNAKGPGLQRRQQAAIKDFAKIFLVEKDAKKAFDAYIPGEYIQHNPDALSGRQPAIDFLTVLWGTPSMVFTNITAWAGEGIGMIHYRMRAPEADIHMAVMDRLRFEGTCFVEHWDVLQRITGNETNPLAFF</sequence>
<comment type="caution">
    <text evidence="3">The sequence shown here is derived from an EMBL/GenBank/DDBJ whole genome shotgun (WGS) entry which is preliminary data.</text>
</comment>
<feature type="signal peptide" evidence="2">
    <location>
        <begin position="1"/>
        <end position="18"/>
    </location>
</feature>
<evidence type="ECO:0008006" key="5">
    <source>
        <dbReference type="Google" id="ProtNLM"/>
    </source>
</evidence>
<keyword evidence="2" id="KW-0732">Signal</keyword>
<dbReference type="Gene3D" id="3.10.450.50">
    <property type="match status" value="1"/>
</dbReference>
<gene>
    <name evidence="3" type="ORF">H1R20_g4262</name>
</gene>
<keyword evidence="4" id="KW-1185">Reference proteome</keyword>
<dbReference type="InterPro" id="IPR032710">
    <property type="entry name" value="NTF2-like_dom_sf"/>
</dbReference>
<proteinExistence type="predicted"/>
<feature type="chain" id="PRO_5040925764" description="SnoaL-like domain-containing protein" evidence="2">
    <location>
        <begin position="19"/>
        <end position="168"/>
    </location>
</feature>
<evidence type="ECO:0000256" key="1">
    <source>
        <dbReference type="SAM" id="MobiDB-lite"/>
    </source>
</evidence>
<feature type="region of interest" description="Disordered" evidence="1">
    <location>
        <begin position="22"/>
        <end position="44"/>
    </location>
</feature>
<evidence type="ECO:0000313" key="3">
    <source>
        <dbReference type="EMBL" id="KAJ2932831.1"/>
    </source>
</evidence>
<organism evidence="3 4">
    <name type="scientific">Candolleomyces eurysporus</name>
    <dbReference type="NCBI Taxonomy" id="2828524"/>
    <lineage>
        <taxon>Eukaryota</taxon>
        <taxon>Fungi</taxon>
        <taxon>Dikarya</taxon>
        <taxon>Basidiomycota</taxon>
        <taxon>Agaricomycotina</taxon>
        <taxon>Agaricomycetes</taxon>
        <taxon>Agaricomycetidae</taxon>
        <taxon>Agaricales</taxon>
        <taxon>Agaricineae</taxon>
        <taxon>Psathyrellaceae</taxon>
        <taxon>Candolleomyces</taxon>
    </lineage>
</organism>
<protein>
    <recommendedName>
        <fullName evidence="5">SnoaL-like domain-containing protein</fullName>
    </recommendedName>
</protein>
<dbReference type="EMBL" id="JANBPK010000758">
    <property type="protein sequence ID" value="KAJ2932831.1"/>
    <property type="molecule type" value="Genomic_DNA"/>
</dbReference>
<feature type="non-terminal residue" evidence="3">
    <location>
        <position position="168"/>
    </location>
</feature>
<reference evidence="3" key="1">
    <citation type="submission" date="2022-06" db="EMBL/GenBank/DDBJ databases">
        <title>Genome Sequence of Candolleomyces eurysporus.</title>
        <authorList>
            <person name="Buettner E."/>
        </authorList>
    </citation>
    <scope>NUCLEOTIDE SEQUENCE</scope>
    <source>
        <strain evidence="3">VTCC 930004</strain>
    </source>
</reference>
<evidence type="ECO:0000256" key="2">
    <source>
        <dbReference type="SAM" id="SignalP"/>
    </source>
</evidence>
<name>A0A9W8JBI5_9AGAR</name>
<dbReference type="Proteomes" id="UP001140091">
    <property type="component" value="Unassembled WGS sequence"/>
</dbReference>
<dbReference type="OrthoDB" id="2820488at2759"/>
<evidence type="ECO:0000313" key="4">
    <source>
        <dbReference type="Proteomes" id="UP001140091"/>
    </source>
</evidence>
<dbReference type="AlphaFoldDB" id="A0A9W8JBI5"/>